<keyword evidence="1" id="KW-1185">Reference proteome</keyword>
<accession>A0A1I7ZQ76</accession>
<dbReference type="AlphaFoldDB" id="A0A1I7ZQ76"/>
<organism evidence="1 2">
    <name type="scientific">Steinernema glaseri</name>
    <dbReference type="NCBI Taxonomy" id="37863"/>
    <lineage>
        <taxon>Eukaryota</taxon>
        <taxon>Metazoa</taxon>
        <taxon>Ecdysozoa</taxon>
        <taxon>Nematoda</taxon>
        <taxon>Chromadorea</taxon>
        <taxon>Rhabditida</taxon>
        <taxon>Tylenchina</taxon>
        <taxon>Panagrolaimomorpha</taxon>
        <taxon>Strongyloidoidea</taxon>
        <taxon>Steinernematidae</taxon>
        <taxon>Steinernema</taxon>
    </lineage>
</organism>
<sequence length="185" mass="21548">MPHKVVKPKWNKQFNYADWRVQRVLYEANRGILSYRDAATVIERILGHCVDHSNLYRYGKKYKEVIEKRVKLQESEEELDNFSGLRTVIAPENIVFEEACAPSGDVRQPSSSLQRDIADLIESQKCLQQRMDRIEMMLTEVLRRSELSAQAAMQQVTSPSHIVVPPLSLKFKVLDYPIYHCNRKL</sequence>
<dbReference type="Proteomes" id="UP000095287">
    <property type="component" value="Unplaced"/>
</dbReference>
<proteinExistence type="predicted"/>
<dbReference type="WBParaSite" id="L893_g28517.t1">
    <property type="protein sequence ID" value="L893_g28517.t1"/>
    <property type="gene ID" value="L893_g28517"/>
</dbReference>
<protein>
    <submittedName>
        <fullName evidence="2">Transposase</fullName>
    </submittedName>
</protein>
<evidence type="ECO:0000313" key="1">
    <source>
        <dbReference type="Proteomes" id="UP000095287"/>
    </source>
</evidence>
<name>A0A1I7ZQ76_9BILA</name>
<evidence type="ECO:0000313" key="2">
    <source>
        <dbReference type="WBParaSite" id="L893_g28517.t1"/>
    </source>
</evidence>
<reference evidence="2" key="1">
    <citation type="submission" date="2016-11" db="UniProtKB">
        <authorList>
            <consortium name="WormBaseParasite"/>
        </authorList>
    </citation>
    <scope>IDENTIFICATION</scope>
</reference>